<keyword evidence="9" id="KW-0378">Hydrolase</keyword>
<dbReference type="InterPro" id="IPR029058">
    <property type="entry name" value="AB_hydrolase_fold"/>
</dbReference>
<dbReference type="Pfam" id="PF09168">
    <property type="entry name" value="PepX_N"/>
    <property type="match status" value="1"/>
</dbReference>
<feature type="domain" description="Xaa-Pro dipeptidyl-peptidase C-terminal" evidence="13">
    <location>
        <begin position="536"/>
        <end position="792"/>
    </location>
</feature>
<dbReference type="NCBIfam" id="NF003781">
    <property type="entry name" value="PRK05371.1-2"/>
    <property type="match status" value="1"/>
</dbReference>
<evidence type="ECO:0000256" key="9">
    <source>
        <dbReference type="ARBA" id="ARBA00022801"/>
    </source>
</evidence>
<dbReference type="SUPFAM" id="SSF53474">
    <property type="entry name" value="alpha/beta-Hydrolases"/>
    <property type="match status" value="1"/>
</dbReference>
<dbReference type="eggNOG" id="COG2936">
    <property type="taxonomic scope" value="Bacteria"/>
</dbReference>
<evidence type="ECO:0000256" key="11">
    <source>
        <dbReference type="ARBA" id="ARBA00030045"/>
    </source>
</evidence>
<evidence type="ECO:0000256" key="12">
    <source>
        <dbReference type="ARBA" id="ARBA00031951"/>
    </source>
</evidence>
<dbReference type="AlphaFoldDB" id="A0A0R1WBZ8"/>
<dbReference type="GO" id="GO:0008236">
    <property type="term" value="F:serine-type peptidase activity"/>
    <property type="evidence" value="ECO:0007669"/>
    <property type="project" value="UniProtKB-KW"/>
</dbReference>
<dbReference type="InterPro" id="IPR000383">
    <property type="entry name" value="Xaa-Pro-like_dom"/>
</dbReference>
<dbReference type="SMART" id="SM00940">
    <property type="entry name" value="PepX_N"/>
    <property type="match status" value="1"/>
</dbReference>
<evidence type="ECO:0000259" key="14">
    <source>
        <dbReference type="SMART" id="SM00940"/>
    </source>
</evidence>
<dbReference type="Gene3D" id="2.60.120.260">
    <property type="entry name" value="Galactose-binding domain-like"/>
    <property type="match status" value="1"/>
</dbReference>
<evidence type="ECO:0000256" key="2">
    <source>
        <dbReference type="ARBA" id="ARBA00003997"/>
    </source>
</evidence>
<reference evidence="15 16" key="1">
    <citation type="journal article" date="2015" name="Genome Announc.">
        <title>Expanding the biotechnology potential of lactobacilli through comparative genomics of 213 strains and associated genera.</title>
        <authorList>
            <person name="Sun Z."/>
            <person name="Harris H.M."/>
            <person name="McCann A."/>
            <person name="Guo C."/>
            <person name="Argimon S."/>
            <person name="Zhang W."/>
            <person name="Yang X."/>
            <person name="Jeffery I.B."/>
            <person name="Cooney J.C."/>
            <person name="Kagawa T.F."/>
            <person name="Liu W."/>
            <person name="Song Y."/>
            <person name="Salvetti E."/>
            <person name="Wrobel A."/>
            <person name="Rasinkangas P."/>
            <person name="Parkhill J."/>
            <person name="Rea M.C."/>
            <person name="O'Sullivan O."/>
            <person name="Ritari J."/>
            <person name="Douillard F.P."/>
            <person name="Paul Ross R."/>
            <person name="Yang R."/>
            <person name="Briner A.E."/>
            <person name="Felis G.E."/>
            <person name="de Vos W.M."/>
            <person name="Barrangou R."/>
            <person name="Klaenhammer T.R."/>
            <person name="Caufield P.W."/>
            <person name="Cui Y."/>
            <person name="Zhang H."/>
            <person name="O'Toole P.W."/>
        </authorList>
    </citation>
    <scope>NUCLEOTIDE SEQUENCE [LARGE SCALE GENOMIC DNA]</scope>
    <source>
        <strain evidence="15 16">DSM 5007</strain>
    </source>
</reference>
<dbReference type="STRING" id="1423807.FD16_GL001723"/>
<keyword evidence="7 15" id="KW-0031">Aminopeptidase</keyword>
<dbReference type="Proteomes" id="UP000051820">
    <property type="component" value="Unassembled WGS sequence"/>
</dbReference>
<gene>
    <name evidence="15" type="ORF">FD16_GL001723</name>
</gene>
<dbReference type="SUPFAM" id="SSF81761">
    <property type="entry name" value="X-Prolyl dipeptidyl aminopeptidase PepX, N-terminal domain"/>
    <property type="match status" value="1"/>
</dbReference>
<name>A0A0R1WBZ8_9LACO</name>
<evidence type="ECO:0000256" key="8">
    <source>
        <dbReference type="ARBA" id="ARBA00022670"/>
    </source>
</evidence>
<feature type="domain" description="X-Prolyl dipeptidyl aminopeptidase PepX N-terminal" evidence="14">
    <location>
        <begin position="2"/>
        <end position="156"/>
    </location>
</feature>
<dbReference type="InterPro" id="IPR013736">
    <property type="entry name" value="Xaa-Pro_dipept_C"/>
</dbReference>
<dbReference type="PRINTS" id="PR00923">
    <property type="entry name" value="LACTOPTASE"/>
</dbReference>
<evidence type="ECO:0000256" key="5">
    <source>
        <dbReference type="ARBA" id="ARBA00012463"/>
    </source>
</evidence>
<comment type="subunit">
    <text evidence="4">Homodimer.</text>
</comment>
<evidence type="ECO:0000256" key="7">
    <source>
        <dbReference type="ARBA" id="ARBA00022438"/>
    </source>
</evidence>
<proteinExistence type="inferred from homology"/>
<comment type="caution">
    <text evidence="15">The sequence shown here is derived from an EMBL/GenBank/DDBJ whole genome shotgun (WGS) entry which is preliminary data.</text>
</comment>
<dbReference type="Pfam" id="PF08530">
    <property type="entry name" value="PepX_C"/>
    <property type="match status" value="1"/>
</dbReference>
<organism evidence="15 16">
    <name type="scientific">Paucilactobacillus suebicus DSM 5007 = KCTC 3549</name>
    <dbReference type="NCBI Taxonomy" id="1423807"/>
    <lineage>
        <taxon>Bacteria</taxon>
        <taxon>Bacillati</taxon>
        <taxon>Bacillota</taxon>
        <taxon>Bacilli</taxon>
        <taxon>Lactobacillales</taxon>
        <taxon>Lactobacillaceae</taxon>
        <taxon>Paucilactobacillus</taxon>
    </lineage>
</organism>
<evidence type="ECO:0000256" key="6">
    <source>
        <dbReference type="ARBA" id="ARBA00014682"/>
    </source>
</evidence>
<keyword evidence="16" id="KW-1185">Reference proteome</keyword>
<evidence type="ECO:0000256" key="4">
    <source>
        <dbReference type="ARBA" id="ARBA00011738"/>
    </source>
</evidence>
<evidence type="ECO:0000313" key="16">
    <source>
        <dbReference type="Proteomes" id="UP000051820"/>
    </source>
</evidence>
<dbReference type="EC" id="3.4.14.11" evidence="5"/>
<dbReference type="Gene3D" id="3.40.50.1820">
    <property type="entry name" value="alpha/beta hydrolase"/>
    <property type="match status" value="1"/>
</dbReference>
<evidence type="ECO:0000256" key="3">
    <source>
        <dbReference type="ARBA" id="ARBA00010819"/>
    </source>
</evidence>
<accession>A0A0R1WBZ8</accession>
<dbReference type="Pfam" id="PF02129">
    <property type="entry name" value="Peptidase_S15"/>
    <property type="match status" value="1"/>
</dbReference>
<dbReference type="InterPro" id="IPR008252">
    <property type="entry name" value="Pept_S15_Xpro"/>
</dbReference>
<dbReference type="SUPFAM" id="SSF49785">
    <property type="entry name" value="Galactose-binding domain-like"/>
    <property type="match status" value="1"/>
</dbReference>
<dbReference type="GO" id="GO:0008239">
    <property type="term" value="F:dipeptidyl-peptidase activity"/>
    <property type="evidence" value="ECO:0007669"/>
    <property type="project" value="UniProtKB-EC"/>
</dbReference>
<protein>
    <recommendedName>
        <fullName evidence="6">Xaa-Pro dipeptidyl-peptidase</fullName>
        <ecNumber evidence="5">3.4.14.11</ecNumber>
    </recommendedName>
    <alternativeName>
        <fullName evidence="12">X-Pro dipeptidyl-peptidase</fullName>
    </alternativeName>
    <alternativeName>
        <fullName evidence="11">X-prolyl-dipeptidyl aminopeptidase</fullName>
    </alternativeName>
</protein>
<comment type="catalytic activity">
    <reaction evidence="1">
        <text>Hydrolyzes Xaa-Pro-|- bonds to release unblocked, N-terminal dipeptides from substrates including Ala-Pro-|-p-nitroanilide and (sequentially) Tyr-Pro-|-Phe-Pro-|-Gly-Pro-|-Ile.</text>
        <dbReference type="EC" id="3.4.14.11"/>
    </reaction>
</comment>
<dbReference type="GO" id="GO:0006508">
    <property type="term" value="P:proteolysis"/>
    <property type="evidence" value="ECO:0007669"/>
    <property type="project" value="UniProtKB-KW"/>
</dbReference>
<dbReference type="EMBL" id="AZGF01000004">
    <property type="protein sequence ID" value="KRM13033.1"/>
    <property type="molecule type" value="Genomic_DNA"/>
</dbReference>
<evidence type="ECO:0000256" key="1">
    <source>
        <dbReference type="ARBA" id="ARBA00000123"/>
    </source>
</evidence>
<sequence length="799" mass="90687">MMKNNQFAIMPVSHEQKVRELTEIGFLNNSTIITDATELWLSFLHRAILTNPAPAGWNQFCHNTLATEIYTLEEFIARGLQINESVFKLVSLQLLEFEDETDFQVTDPIQAWDTIQLPAVNITNNSNSIIDAWYDLLCTHTKNGVQYLDLLTSQGFFVSTYSKSIDSRPRFFNGKALAVYDESKLIREVVYVETDIDTDNDHHADLVKVEVMRPVETNNGFKAPAVYTASPYNQGTNDNWGEQRTHNVHTKLHHKSSETHSSEPVFSEDFEYQITKGITKQTEETYTHQASYTLNNYLAVRGFAIVYSAGIGTKDSDGFQTCGSPEQTDATVAVIEWLAGKRQAFTNRTDGIAVTAWWCNQKVAMTGRSYLGTLATAAATTGTPALKTIISEAAISNWYDYYRENGLVMAPGGFPGEDADVLAAETFSRTKNVGDYSKVKQSFSDYLDSMTTSMDRNSGDYNEFWQRRNYRSNIKNITADIMMVHGLNDWNVKVNQVKSLWDELQKLPVAHKIVLHQGQHIYINAFRSIDFTDIVNLWLTNKLWDVHNGANEIIPDVIVQDNVAPETWRSFDNWSTNNPIKWQLLPHTLSKNSTSANEQQSFNDQLDEDTFRRFDQHPEQWQSELLTSKNGYSLLFKTAPVKDELILRGTPQLTLSVASSKNYGMISAQLVDFGEAKRFNISPTVLDRNGIELGHLWQKDDLREFQLASKSSPYKVISYGHINMQNRTSSDKVDDLNANELVNLTFNLQPLFHHLITGHQLGLVVFSTDFGMTIRANDDLKYTISLDTSFLKIPSFQRI</sequence>
<evidence type="ECO:0000256" key="10">
    <source>
        <dbReference type="ARBA" id="ARBA00022825"/>
    </source>
</evidence>
<dbReference type="InterPro" id="IPR015251">
    <property type="entry name" value="PepX_N_dom"/>
</dbReference>
<dbReference type="InterPro" id="IPR036313">
    <property type="entry name" value="PepX_N_dom_sf"/>
</dbReference>
<dbReference type="PATRIC" id="fig|1423807.3.peg.1765"/>
<keyword evidence="10" id="KW-0720">Serine protease</keyword>
<dbReference type="InterPro" id="IPR008979">
    <property type="entry name" value="Galactose-bd-like_sf"/>
</dbReference>
<evidence type="ECO:0000313" key="15">
    <source>
        <dbReference type="EMBL" id="KRM13033.1"/>
    </source>
</evidence>
<comment type="function">
    <text evidence="2">Removes N-terminal dipeptides sequentially from polypeptides having unsubstituted N-termini provided that the penultimate residue is proline.</text>
</comment>
<keyword evidence="8" id="KW-0645">Protease</keyword>
<dbReference type="GO" id="GO:0004177">
    <property type="term" value="F:aminopeptidase activity"/>
    <property type="evidence" value="ECO:0007669"/>
    <property type="project" value="UniProtKB-KW"/>
</dbReference>
<comment type="similarity">
    <text evidence="3">Belongs to the peptidase S15 family.</text>
</comment>
<dbReference type="Gene3D" id="1.10.246.70">
    <property type="match status" value="1"/>
</dbReference>
<dbReference type="SMART" id="SM00939">
    <property type="entry name" value="PepX_C"/>
    <property type="match status" value="1"/>
</dbReference>
<evidence type="ECO:0000259" key="13">
    <source>
        <dbReference type="SMART" id="SM00939"/>
    </source>
</evidence>